<dbReference type="AlphaFoldDB" id="A0A6A1UW16"/>
<feature type="region of interest" description="Disordered" evidence="1">
    <location>
        <begin position="103"/>
        <end position="227"/>
    </location>
</feature>
<feature type="region of interest" description="Disordered" evidence="1">
    <location>
        <begin position="1"/>
        <end position="91"/>
    </location>
</feature>
<evidence type="ECO:0000313" key="3">
    <source>
        <dbReference type="Proteomes" id="UP000516437"/>
    </source>
</evidence>
<dbReference type="OrthoDB" id="1299232at2759"/>
<name>A0A6A1UW16_9ROSI</name>
<evidence type="ECO:0000256" key="1">
    <source>
        <dbReference type="SAM" id="MobiDB-lite"/>
    </source>
</evidence>
<feature type="compositionally biased region" description="Polar residues" evidence="1">
    <location>
        <begin position="108"/>
        <end position="128"/>
    </location>
</feature>
<feature type="compositionally biased region" description="Low complexity" evidence="1">
    <location>
        <begin position="201"/>
        <end position="215"/>
    </location>
</feature>
<evidence type="ECO:0000313" key="2">
    <source>
        <dbReference type="EMBL" id="KAB1204266.1"/>
    </source>
</evidence>
<feature type="compositionally biased region" description="Low complexity" evidence="1">
    <location>
        <begin position="12"/>
        <end position="48"/>
    </location>
</feature>
<protein>
    <submittedName>
        <fullName evidence="2">Uncharacterized protein</fullName>
    </submittedName>
</protein>
<comment type="caution">
    <text evidence="2">The sequence shown here is derived from an EMBL/GenBank/DDBJ whole genome shotgun (WGS) entry which is preliminary data.</text>
</comment>
<dbReference type="EMBL" id="RXIC02000026">
    <property type="protein sequence ID" value="KAB1204266.1"/>
    <property type="molecule type" value="Genomic_DNA"/>
</dbReference>
<proteinExistence type="predicted"/>
<feature type="compositionally biased region" description="Polar residues" evidence="1">
    <location>
        <begin position="73"/>
        <end position="89"/>
    </location>
</feature>
<feature type="compositionally biased region" description="Polar residues" evidence="1">
    <location>
        <begin position="152"/>
        <end position="171"/>
    </location>
</feature>
<organism evidence="2 3">
    <name type="scientific">Morella rubra</name>
    <name type="common">Chinese bayberry</name>
    <dbReference type="NCBI Taxonomy" id="262757"/>
    <lineage>
        <taxon>Eukaryota</taxon>
        <taxon>Viridiplantae</taxon>
        <taxon>Streptophyta</taxon>
        <taxon>Embryophyta</taxon>
        <taxon>Tracheophyta</taxon>
        <taxon>Spermatophyta</taxon>
        <taxon>Magnoliopsida</taxon>
        <taxon>eudicotyledons</taxon>
        <taxon>Gunneridae</taxon>
        <taxon>Pentapetalae</taxon>
        <taxon>rosids</taxon>
        <taxon>fabids</taxon>
        <taxon>Fagales</taxon>
        <taxon>Myricaceae</taxon>
        <taxon>Morella</taxon>
    </lineage>
</organism>
<keyword evidence="3" id="KW-1185">Reference proteome</keyword>
<dbReference type="Proteomes" id="UP000516437">
    <property type="component" value="Chromosome 8"/>
</dbReference>
<accession>A0A6A1UW16</accession>
<reference evidence="2 3" key="1">
    <citation type="journal article" date="2019" name="Plant Biotechnol. J.">
        <title>The red bayberry genome and genetic basis of sex determination.</title>
        <authorList>
            <person name="Jia H.M."/>
            <person name="Jia H.J."/>
            <person name="Cai Q.L."/>
            <person name="Wang Y."/>
            <person name="Zhao H.B."/>
            <person name="Yang W.F."/>
            <person name="Wang G.Y."/>
            <person name="Li Y.H."/>
            <person name="Zhan D.L."/>
            <person name="Shen Y.T."/>
            <person name="Niu Q.F."/>
            <person name="Chang L."/>
            <person name="Qiu J."/>
            <person name="Zhao L."/>
            <person name="Xie H.B."/>
            <person name="Fu W.Y."/>
            <person name="Jin J."/>
            <person name="Li X.W."/>
            <person name="Jiao Y."/>
            <person name="Zhou C.C."/>
            <person name="Tu T."/>
            <person name="Chai C.Y."/>
            <person name="Gao J.L."/>
            <person name="Fan L.J."/>
            <person name="van de Weg E."/>
            <person name="Wang J.Y."/>
            <person name="Gao Z.S."/>
        </authorList>
    </citation>
    <scope>NUCLEOTIDE SEQUENCE [LARGE SCALE GENOMIC DNA]</scope>
    <source>
        <tissue evidence="2">Leaves</tissue>
    </source>
</reference>
<gene>
    <name evidence="2" type="ORF">CJ030_MR8G009054</name>
</gene>
<sequence>MKHQLPNRVRWQQATPPSQESTPPSQQALPPSQQPMPSSQQDTPPSQQATVPSFEHDEPSNDDETLGRHRSQAGKQNRSLQRRSTLQDQRASHVMLTLRRMEEIELNDSGSSQTLSQSKMGGSISWSPSDRYAQVIGPERHGRIRGVGLGPTPSSHPTNTNEQRQNQNVANPNLDKVPPTIPSSSHASRKTFHDNVFGEDNATSGSANGADSAGADGTGTGAKLALF</sequence>